<accession>A0ABT4IBS9</accession>
<dbReference type="InterPro" id="IPR027417">
    <property type="entry name" value="P-loop_NTPase"/>
</dbReference>
<dbReference type="SUPFAM" id="SSF52540">
    <property type="entry name" value="P-loop containing nucleoside triphosphate hydrolases"/>
    <property type="match status" value="1"/>
</dbReference>
<feature type="domain" description="ABC transporter" evidence="8">
    <location>
        <begin position="330"/>
        <end position="564"/>
    </location>
</feature>
<evidence type="ECO:0000256" key="6">
    <source>
        <dbReference type="ARBA" id="ARBA00023136"/>
    </source>
</evidence>
<proteinExistence type="predicted"/>
<feature type="transmembrane region" description="Helical" evidence="7">
    <location>
        <begin position="12"/>
        <end position="34"/>
    </location>
</feature>
<dbReference type="PROSITE" id="PS50929">
    <property type="entry name" value="ABC_TM1F"/>
    <property type="match status" value="1"/>
</dbReference>
<dbReference type="InterPro" id="IPR039421">
    <property type="entry name" value="Type_1_exporter"/>
</dbReference>
<keyword evidence="3" id="KW-0547">Nucleotide-binding</keyword>
<sequence>MKFWDLIGPVRGLVVSGVALQGLGAVAGLVPMVASVQLSTALVNRAPADETWRWLWVTLVGIAVRMALIGTGLMLTHLADARLNRDLRVRLTTHLGRIPIGEASQRSSGRVKKLVTDDVHELHTLVAHAGGDMVVGVVTAVAALAALLLYSWPLALVALLPLAGFLIVFGSMMGKAATQFRDWDDAKARVNNATVEFAHGIAVVKTFGQVGRASADYRRAVDDYADFFGRLMVPMVGASSLGLAIVSAPSVLATMALLGLLLLQLGWVDFTGFVAGLVLGVGLAGPLTQMDSYDVRLRAAREAAARIGEFLATPVLPVPDAPAAAEGGEVVLDDVSFAYDPHGPDTLSQVAMRLPEGTVTALVGRSGAGKSTLAALVPRFWDVRDGAVRVGGQDVRDLEAAALYRSVAFVFQGTRLVPMSVRDNIRLARPGADDDEVMAAARAAGIHDRIAALPRGYDSVVGVDARFSGGEAQRVTIARALLEDAPILVLDEPTSFADPENEVRLQGAVARAAEGRTVLVIAHRLASITTADQIAVIDAGRVVEVGTHAELLAQAGVYRRLWQARHVEGSAA</sequence>
<dbReference type="SUPFAM" id="SSF90123">
    <property type="entry name" value="ABC transporter transmembrane region"/>
    <property type="match status" value="1"/>
</dbReference>
<dbReference type="GO" id="GO:0005524">
    <property type="term" value="F:ATP binding"/>
    <property type="evidence" value="ECO:0007669"/>
    <property type="project" value="UniProtKB-KW"/>
</dbReference>
<name>A0ABT4IBS9_9ACTO</name>
<evidence type="ECO:0000259" key="9">
    <source>
        <dbReference type="PROSITE" id="PS50929"/>
    </source>
</evidence>
<dbReference type="EMBL" id="JAPTMY010000042">
    <property type="protein sequence ID" value="MCZ0859207.1"/>
    <property type="molecule type" value="Genomic_DNA"/>
</dbReference>
<dbReference type="Pfam" id="PF00005">
    <property type="entry name" value="ABC_tran"/>
    <property type="match status" value="1"/>
</dbReference>
<dbReference type="Gene3D" id="1.20.1560.10">
    <property type="entry name" value="ABC transporter type 1, transmembrane domain"/>
    <property type="match status" value="1"/>
</dbReference>
<evidence type="ECO:0000259" key="8">
    <source>
        <dbReference type="PROSITE" id="PS50893"/>
    </source>
</evidence>
<dbReference type="Proteomes" id="UP001072034">
    <property type="component" value="Unassembled WGS sequence"/>
</dbReference>
<evidence type="ECO:0000256" key="2">
    <source>
        <dbReference type="ARBA" id="ARBA00022692"/>
    </source>
</evidence>
<evidence type="ECO:0000313" key="11">
    <source>
        <dbReference type="Proteomes" id="UP001072034"/>
    </source>
</evidence>
<feature type="transmembrane region" description="Helical" evidence="7">
    <location>
        <begin position="240"/>
        <end position="264"/>
    </location>
</feature>
<dbReference type="PANTHER" id="PTHR24221">
    <property type="entry name" value="ATP-BINDING CASSETTE SUB-FAMILY B"/>
    <property type="match status" value="1"/>
</dbReference>
<organism evidence="10 11">
    <name type="scientific">Actinomyces israelii</name>
    <dbReference type="NCBI Taxonomy" id="1659"/>
    <lineage>
        <taxon>Bacteria</taxon>
        <taxon>Bacillati</taxon>
        <taxon>Actinomycetota</taxon>
        <taxon>Actinomycetes</taxon>
        <taxon>Actinomycetales</taxon>
        <taxon>Actinomycetaceae</taxon>
        <taxon>Actinomyces</taxon>
    </lineage>
</organism>
<keyword evidence="2 7" id="KW-0812">Transmembrane</keyword>
<comment type="subcellular location">
    <subcellularLocation>
        <location evidence="1">Cell membrane</location>
        <topology evidence="1">Multi-pass membrane protein</topology>
    </subcellularLocation>
</comment>
<feature type="transmembrane region" description="Helical" evidence="7">
    <location>
        <begin position="133"/>
        <end position="152"/>
    </location>
</feature>
<protein>
    <submittedName>
        <fullName evidence="10">ABC transporter ATP-binding protein</fullName>
    </submittedName>
</protein>
<evidence type="ECO:0000256" key="1">
    <source>
        <dbReference type="ARBA" id="ARBA00004651"/>
    </source>
</evidence>
<dbReference type="RefSeq" id="WP_268918473.1">
    <property type="nucleotide sequence ID" value="NZ_JAPTMY010000042.1"/>
</dbReference>
<dbReference type="InterPro" id="IPR036640">
    <property type="entry name" value="ABC1_TM_sf"/>
</dbReference>
<dbReference type="InterPro" id="IPR017871">
    <property type="entry name" value="ABC_transporter-like_CS"/>
</dbReference>
<keyword evidence="4 10" id="KW-0067">ATP-binding</keyword>
<evidence type="ECO:0000256" key="5">
    <source>
        <dbReference type="ARBA" id="ARBA00022989"/>
    </source>
</evidence>
<keyword evidence="11" id="KW-1185">Reference proteome</keyword>
<feature type="domain" description="ABC transmembrane type-1" evidence="9">
    <location>
        <begin position="17"/>
        <end position="290"/>
    </location>
</feature>
<keyword evidence="6 7" id="KW-0472">Membrane</keyword>
<dbReference type="SMART" id="SM00382">
    <property type="entry name" value="AAA"/>
    <property type="match status" value="1"/>
</dbReference>
<comment type="caution">
    <text evidence="10">The sequence shown here is derived from an EMBL/GenBank/DDBJ whole genome shotgun (WGS) entry which is preliminary data.</text>
</comment>
<dbReference type="InterPro" id="IPR003593">
    <property type="entry name" value="AAA+_ATPase"/>
</dbReference>
<dbReference type="InterPro" id="IPR011527">
    <property type="entry name" value="ABC1_TM_dom"/>
</dbReference>
<feature type="transmembrane region" description="Helical" evidence="7">
    <location>
        <begin position="158"/>
        <end position="177"/>
    </location>
</feature>
<reference evidence="10" key="1">
    <citation type="submission" date="2022-10" db="EMBL/GenBank/DDBJ databases">
        <title>Genome sequence of Actinomyces israelii ATCC 10048.</title>
        <authorList>
            <person name="Watt R.M."/>
            <person name="Tong W.M."/>
        </authorList>
    </citation>
    <scope>NUCLEOTIDE SEQUENCE</scope>
    <source>
        <strain evidence="10">ATCC 10048</strain>
    </source>
</reference>
<gene>
    <name evidence="10" type="ORF">OHJ16_14280</name>
</gene>
<evidence type="ECO:0000256" key="4">
    <source>
        <dbReference type="ARBA" id="ARBA00022840"/>
    </source>
</evidence>
<dbReference type="Pfam" id="PF00664">
    <property type="entry name" value="ABC_membrane"/>
    <property type="match status" value="1"/>
</dbReference>
<dbReference type="PROSITE" id="PS50893">
    <property type="entry name" value="ABC_TRANSPORTER_2"/>
    <property type="match status" value="1"/>
</dbReference>
<evidence type="ECO:0000313" key="10">
    <source>
        <dbReference type="EMBL" id="MCZ0859207.1"/>
    </source>
</evidence>
<evidence type="ECO:0000256" key="7">
    <source>
        <dbReference type="SAM" id="Phobius"/>
    </source>
</evidence>
<evidence type="ECO:0000256" key="3">
    <source>
        <dbReference type="ARBA" id="ARBA00022741"/>
    </source>
</evidence>
<dbReference type="PROSITE" id="PS00211">
    <property type="entry name" value="ABC_TRANSPORTER_1"/>
    <property type="match status" value="1"/>
</dbReference>
<dbReference type="InterPro" id="IPR003439">
    <property type="entry name" value="ABC_transporter-like_ATP-bd"/>
</dbReference>
<dbReference type="Gene3D" id="3.40.50.300">
    <property type="entry name" value="P-loop containing nucleotide triphosphate hydrolases"/>
    <property type="match status" value="1"/>
</dbReference>
<dbReference type="PANTHER" id="PTHR24221:SF654">
    <property type="entry name" value="ATP-BINDING CASSETTE SUB-FAMILY B MEMBER 6"/>
    <property type="match status" value="1"/>
</dbReference>
<keyword evidence="5 7" id="KW-1133">Transmembrane helix</keyword>
<feature type="transmembrane region" description="Helical" evidence="7">
    <location>
        <begin position="54"/>
        <end position="75"/>
    </location>
</feature>
<feature type="transmembrane region" description="Helical" evidence="7">
    <location>
        <begin position="270"/>
        <end position="288"/>
    </location>
</feature>